<dbReference type="STRING" id="29170.A0A368GPB4"/>
<feature type="compositionally biased region" description="Polar residues" evidence="1">
    <location>
        <begin position="430"/>
        <end position="446"/>
    </location>
</feature>
<feature type="compositionally biased region" description="Basic residues" evidence="1">
    <location>
        <begin position="672"/>
        <end position="686"/>
    </location>
</feature>
<dbReference type="OrthoDB" id="5873775at2759"/>
<organism evidence="2 3">
    <name type="scientific">Ancylostoma caninum</name>
    <name type="common">Dog hookworm</name>
    <dbReference type="NCBI Taxonomy" id="29170"/>
    <lineage>
        <taxon>Eukaryota</taxon>
        <taxon>Metazoa</taxon>
        <taxon>Ecdysozoa</taxon>
        <taxon>Nematoda</taxon>
        <taxon>Chromadorea</taxon>
        <taxon>Rhabditida</taxon>
        <taxon>Rhabditina</taxon>
        <taxon>Rhabditomorpha</taxon>
        <taxon>Strongyloidea</taxon>
        <taxon>Ancylostomatidae</taxon>
        <taxon>Ancylostomatinae</taxon>
        <taxon>Ancylostoma</taxon>
    </lineage>
</organism>
<feature type="compositionally biased region" description="Polar residues" evidence="1">
    <location>
        <begin position="283"/>
        <end position="295"/>
    </location>
</feature>
<sequence length="686" mass="78483">MSGGEVVQGISRTSVHEDIIREVEETDWTVDPNEDEDVSSCTTANVANSKEEVSNGHDVNENEDEDIEFDPDELECVDEDADEERREREERIREERRHNERRKREEKRHHHLDSRPRHSVERHHPYSRHERGDRRGFRSAREIGKPDRRPIEPRRLRKPYDPKVRRVESYARKPQRQSSADRRRKDRKDCDEKDIPFEELELEEVDCCDEVGDDDSEFTDGASGTSESHAGEDDDFDDVSMSRSRGPNHVSNVEDGDDFPDLCEELDEDAMRRAAAAAAANNIVLSQRSPTGTISSPPPEPEGMVSKPREASSSHQRDYDSRKIATGTPSRHSRSNRNGERNEDEARRRHHYTGRNEHRSRRDDRRHADERGRRDRTRERHETREKQDTSNDQCASTSAKPETTEMCRRDDAELISVKGPLAHGWYSVDEQPSTSSGSPESANVNATEHHKDGFVRRGSITTEESSTTEERSAKSSAVLSPSRHTEHRSSPSTARLKHGVSPFASPKRKDHGLRGSPREYSSSPKRKLSDHHHHQQQQQLQTNGTTALHGSSSAGKIPSLLDMCIKEPKELQQGSTSLNGIGSRARLDGTNTQIQRRDSVFDKELPKSRSLLDLDIPPPDRKMMRQYAIVLNSLELTQRPSYFRAEKRKLEVPTKLPRLSSPRASDDYERSRHPRSYVHGVRKLSQ</sequence>
<name>A0A368GPB4_ANCCA</name>
<feature type="compositionally biased region" description="Basic and acidic residues" evidence="1">
    <location>
        <begin position="354"/>
        <end position="389"/>
    </location>
</feature>
<feature type="compositionally biased region" description="Basic and acidic residues" evidence="1">
    <location>
        <begin position="402"/>
        <end position="412"/>
    </location>
</feature>
<feature type="compositionally biased region" description="Acidic residues" evidence="1">
    <location>
        <begin position="61"/>
        <end position="82"/>
    </location>
</feature>
<feature type="region of interest" description="Disordered" evidence="1">
    <location>
        <begin position="281"/>
        <end position="412"/>
    </location>
</feature>
<feature type="compositionally biased region" description="Basic and acidic residues" evidence="1">
    <location>
        <begin position="113"/>
        <end position="171"/>
    </location>
</feature>
<feature type="region of interest" description="Disordered" evidence="1">
    <location>
        <begin position="425"/>
        <end position="554"/>
    </location>
</feature>
<dbReference type="EMBL" id="JOJR01000084">
    <property type="protein sequence ID" value="RCN46212.1"/>
    <property type="molecule type" value="Genomic_DNA"/>
</dbReference>
<feature type="compositionally biased region" description="Basic residues" evidence="1">
    <location>
        <begin position="524"/>
        <end position="535"/>
    </location>
</feature>
<evidence type="ECO:0000313" key="3">
    <source>
        <dbReference type="Proteomes" id="UP000252519"/>
    </source>
</evidence>
<feature type="compositionally biased region" description="Basic residues" evidence="1">
    <location>
        <begin position="99"/>
        <end position="112"/>
    </location>
</feature>
<evidence type="ECO:0000256" key="1">
    <source>
        <dbReference type="SAM" id="MobiDB-lite"/>
    </source>
</evidence>
<feature type="compositionally biased region" description="Acidic residues" evidence="1">
    <location>
        <begin position="24"/>
        <end position="38"/>
    </location>
</feature>
<protein>
    <submittedName>
        <fullName evidence="2">Uncharacterized protein</fullName>
    </submittedName>
</protein>
<feature type="compositionally biased region" description="Polar residues" evidence="1">
    <location>
        <begin position="241"/>
        <end position="251"/>
    </location>
</feature>
<feature type="compositionally biased region" description="Polar residues" evidence="1">
    <location>
        <begin position="542"/>
        <end position="554"/>
    </location>
</feature>
<gene>
    <name evidence="2" type="ORF">ANCCAN_07758</name>
</gene>
<feature type="region of interest" description="Disordered" evidence="1">
    <location>
        <begin position="648"/>
        <end position="686"/>
    </location>
</feature>
<keyword evidence="3" id="KW-1185">Reference proteome</keyword>
<accession>A0A368GPB4</accession>
<comment type="caution">
    <text evidence="2">The sequence shown here is derived from an EMBL/GenBank/DDBJ whole genome shotgun (WGS) entry which is preliminary data.</text>
</comment>
<feature type="compositionally biased region" description="Polar residues" evidence="1">
    <location>
        <begin position="390"/>
        <end position="401"/>
    </location>
</feature>
<feature type="compositionally biased region" description="Basic and acidic residues" evidence="1">
    <location>
        <begin position="337"/>
        <end position="347"/>
    </location>
</feature>
<feature type="compositionally biased region" description="Basic and acidic residues" evidence="1">
    <location>
        <begin position="49"/>
        <end position="60"/>
    </location>
</feature>
<feature type="region of interest" description="Disordered" evidence="1">
    <location>
        <begin position="23"/>
        <end position="265"/>
    </location>
</feature>
<feature type="compositionally biased region" description="Acidic residues" evidence="1">
    <location>
        <begin position="197"/>
        <end position="218"/>
    </location>
</feature>
<feature type="compositionally biased region" description="Acidic residues" evidence="1">
    <location>
        <begin position="254"/>
        <end position="265"/>
    </location>
</feature>
<feature type="compositionally biased region" description="Basic and acidic residues" evidence="1">
    <location>
        <begin position="83"/>
        <end position="98"/>
    </location>
</feature>
<dbReference type="Proteomes" id="UP000252519">
    <property type="component" value="Unassembled WGS sequence"/>
</dbReference>
<proteinExistence type="predicted"/>
<reference evidence="2 3" key="1">
    <citation type="submission" date="2014-10" db="EMBL/GenBank/DDBJ databases">
        <title>Draft genome of the hookworm Ancylostoma caninum.</title>
        <authorList>
            <person name="Mitreva M."/>
        </authorList>
    </citation>
    <scope>NUCLEOTIDE SEQUENCE [LARGE SCALE GENOMIC DNA]</scope>
    <source>
        <strain evidence="2 3">Baltimore</strain>
    </source>
</reference>
<feature type="compositionally biased region" description="Basic and acidic residues" evidence="1">
    <location>
        <begin position="179"/>
        <end position="196"/>
    </location>
</feature>
<feature type="compositionally biased region" description="Basic and acidic residues" evidence="1">
    <location>
        <begin position="307"/>
        <end position="323"/>
    </location>
</feature>
<evidence type="ECO:0000313" key="2">
    <source>
        <dbReference type="EMBL" id="RCN46212.1"/>
    </source>
</evidence>
<feature type="compositionally biased region" description="Polar residues" evidence="1">
    <location>
        <begin position="39"/>
        <end position="48"/>
    </location>
</feature>
<dbReference type="AlphaFoldDB" id="A0A368GPB4"/>